<dbReference type="AlphaFoldDB" id="A0A2T6ZGN7"/>
<name>A0A2T6ZGN7_TUBBO</name>
<sequence>MSAPPRRITKAKPHCHWLSPKDTMELRRPYWNVTMPILTRLIAVARHSFRLLPETATGVWSRCNSEAMIPTPALRAPVTSLHPHRQTIMGVKWYWAPRILFPSSLIATSQPHYPDSLNLLPPQCCHCHPPPFYHLIFDLPFGLSPLHSLLFVTRYIPVL</sequence>
<dbReference type="Proteomes" id="UP000244722">
    <property type="component" value="Unassembled WGS sequence"/>
</dbReference>
<proteinExistence type="predicted"/>
<keyword evidence="2" id="KW-1185">Reference proteome</keyword>
<comment type="caution">
    <text evidence="1">The sequence shown here is derived from an EMBL/GenBank/DDBJ whole genome shotgun (WGS) entry which is preliminary data.</text>
</comment>
<gene>
    <name evidence="1" type="ORF">B9Z19DRAFT_1092287</name>
</gene>
<reference evidence="1 2" key="1">
    <citation type="submission" date="2017-04" db="EMBL/GenBank/DDBJ databases">
        <title>Draft genome sequence of Tuber borchii Vittad., a whitish edible truffle.</title>
        <authorList>
            <consortium name="DOE Joint Genome Institute"/>
            <person name="Murat C."/>
            <person name="Kuo A."/>
            <person name="Barry K.W."/>
            <person name="Clum A."/>
            <person name="Dockter R.B."/>
            <person name="Fauchery L."/>
            <person name="Iotti M."/>
            <person name="Kohler A."/>
            <person name="Labutti K."/>
            <person name="Lindquist E.A."/>
            <person name="Lipzen A."/>
            <person name="Ohm R.A."/>
            <person name="Wang M."/>
            <person name="Grigoriev I.V."/>
            <person name="Zambonelli A."/>
            <person name="Martin F.M."/>
        </authorList>
    </citation>
    <scope>NUCLEOTIDE SEQUENCE [LARGE SCALE GENOMIC DNA]</scope>
    <source>
        <strain evidence="1 2">Tbo3840</strain>
    </source>
</reference>
<organism evidence="1 2">
    <name type="scientific">Tuber borchii</name>
    <name type="common">White truffle</name>
    <dbReference type="NCBI Taxonomy" id="42251"/>
    <lineage>
        <taxon>Eukaryota</taxon>
        <taxon>Fungi</taxon>
        <taxon>Dikarya</taxon>
        <taxon>Ascomycota</taxon>
        <taxon>Pezizomycotina</taxon>
        <taxon>Pezizomycetes</taxon>
        <taxon>Pezizales</taxon>
        <taxon>Tuberaceae</taxon>
        <taxon>Tuber</taxon>
    </lineage>
</organism>
<evidence type="ECO:0000313" key="1">
    <source>
        <dbReference type="EMBL" id="PUU74639.1"/>
    </source>
</evidence>
<evidence type="ECO:0000313" key="2">
    <source>
        <dbReference type="Proteomes" id="UP000244722"/>
    </source>
</evidence>
<dbReference type="EMBL" id="NESQ01000284">
    <property type="protein sequence ID" value="PUU74639.1"/>
    <property type="molecule type" value="Genomic_DNA"/>
</dbReference>
<protein>
    <submittedName>
        <fullName evidence="1">Uncharacterized protein</fullName>
    </submittedName>
</protein>
<accession>A0A2T6ZGN7</accession>